<dbReference type="Proteomes" id="UP000176593">
    <property type="component" value="Unassembled WGS sequence"/>
</dbReference>
<reference evidence="1 2" key="1">
    <citation type="journal article" date="2016" name="Nat. Commun.">
        <title>Thousands of microbial genomes shed light on interconnected biogeochemical processes in an aquifer system.</title>
        <authorList>
            <person name="Anantharaman K."/>
            <person name="Brown C.T."/>
            <person name="Hug L.A."/>
            <person name="Sharon I."/>
            <person name="Castelle C.J."/>
            <person name="Probst A.J."/>
            <person name="Thomas B.C."/>
            <person name="Singh A."/>
            <person name="Wilkins M.J."/>
            <person name="Karaoz U."/>
            <person name="Brodie E.L."/>
            <person name="Williams K.H."/>
            <person name="Hubbard S.S."/>
            <person name="Banfield J.F."/>
        </authorList>
    </citation>
    <scope>NUCLEOTIDE SEQUENCE [LARGE SCALE GENOMIC DNA]</scope>
</reference>
<comment type="caution">
    <text evidence="1">The sequence shown here is derived from an EMBL/GenBank/DDBJ whole genome shotgun (WGS) entry which is preliminary data.</text>
</comment>
<name>A0A1F7V925_9BACT</name>
<sequence>MNSSTPISLISILQVLGDDYVLLKKNVDFPLFVPGSDIDILVVDRFIASRSLCQYLQENLSLEDTFVHIQEEAQHLFVDVIRDNKLWIRIDLIDQFGYFRRFSVQESLKIQLFRSKISLSVDGARIFVPSNEFDILMRYMEYLEWFEIRPDKIKHLEYILQCSNEQEQKQLIDHLHQYISLFHKKWQGDVPQRENRIKRFAKYIIRFYRRISHIILRIRNK</sequence>
<accession>A0A1F7V925</accession>
<organism evidence="1 2">
    <name type="scientific">Candidatus Uhrbacteria bacterium RIFCSPLOWO2_02_FULL_48_18</name>
    <dbReference type="NCBI Taxonomy" id="1802408"/>
    <lineage>
        <taxon>Bacteria</taxon>
        <taxon>Candidatus Uhriibacteriota</taxon>
    </lineage>
</organism>
<dbReference type="EMBL" id="MGEQ01000003">
    <property type="protein sequence ID" value="OGL87032.1"/>
    <property type="molecule type" value="Genomic_DNA"/>
</dbReference>
<dbReference type="AlphaFoldDB" id="A0A1F7V925"/>
<evidence type="ECO:0000313" key="1">
    <source>
        <dbReference type="EMBL" id="OGL87032.1"/>
    </source>
</evidence>
<protein>
    <submittedName>
        <fullName evidence="1">Uncharacterized protein</fullName>
    </submittedName>
</protein>
<gene>
    <name evidence="1" type="ORF">A3I41_03735</name>
</gene>
<proteinExistence type="predicted"/>
<evidence type="ECO:0000313" key="2">
    <source>
        <dbReference type="Proteomes" id="UP000176593"/>
    </source>
</evidence>